<keyword evidence="3" id="KW-1185">Reference proteome</keyword>
<protein>
    <recommendedName>
        <fullName evidence="1">HTH cro/C1-type domain-containing protein</fullName>
    </recommendedName>
</protein>
<dbReference type="SMART" id="SM00530">
    <property type="entry name" value="HTH_XRE"/>
    <property type="match status" value="1"/>
</dbReference>
<evidence type="ECO:0000313" key="3">
    <source>
        <dbReference type="Proteomes" id="UP000180280"/>
    </source>
</evidence>
<dbReference type="CDD" id="cd00093">
    <property type="entry name" value="HTH_XRE"/>
    <property type="match status" value="1"/>
</dbReference>
<dbReference type="EMBL" id="MKCT01000093">
    <property type="protein sequence ID" value="OHX15537.1"/>
    <property type="molecule type" value="Genomic_DNA"/>
</dbReference>
<dbReference type="Pfam" id="PF13560">
    <property type="entry name" value="HTH_31"/>
    <property type="match status" value="1"/>
</dbReference>
<name>A0ABX3C710_9NEIS</name>
<dbReference type="Gene3D" id="1.10.260.40">
    <property type="entry name" value="lambda repressor-like DNA-binding domains"/>
    <property type="match status" value="1"/>
</dbReference>
<dbReference type="PANTHER" id="PTHR35010:SF2">
    <property type="entry name" value="BLL4672 PROTEIN"/>
    <property type="match status" value="1"/>
</dbReference>
<gene>
    <name evidence="2" type="ORF">BI344_22070</name>
</gene>
<dbReference type="Proteomes" id="UP000180280">
    <property type="component" value="Unassembled WGS sequence"/>
</dbReference>
<dbReference type="PANTHER" id="PTHR35010">
    <property type="entry name" value="BLL4672 PROTEIN-RELATED"/>
    <property type="match status" value="1"/>
</dbReference>
<dbReference type="Pfam" id="PF17765">
    <property type="entry name" value="MLTR_LBD"/>
    <property type="match status" value="1"/>
</dbReference>
<dbReference type="Gene3D" id="3.30.450.180">
    <property type="match status" value="1"/>
</dbReference>
<dbReference type="RefSeq" id="WP_071114949.1">
    <property type="nucleotide sequence ID" value="NZ_MKCT01000093.1"/>
</dbReference>
<accession>A0ABX3C710</accession>
<evidence type="ECO:0000313" key="2">
    <source>
        <dbReference type="EMBL" id="OHX15537.1"/>
    </source>
</evidence>
<evidence type="ECO:0000259" key="1">
    <source>
        <dbReference type="PROSITE" id="PS50943"/>
    </source>
</evidence>
<feature type="domain" description="HTH cro/C1-type" evidence="1">
    <location>
        <begin position="36"/>
        <end position="85"/>
    </location>
</feature>
<dbReference type="PROSITE" id="PS50943">
    <property type="entry name" value="HTH_CROC1"/>
    <property type="match status" value="1"/>
</dbReference>
<sequence length="148" mass="16722">MSTNNELGEFLRARRAQLRPADVGVPELGYPRRVPGLRREEVAQLAGVSIDYYTRLEQGRLSPSRSALAAIARSLRLNEDQENYLLSLARHGGIRRYRYATQKAGEQTLRLLRQLRDTPAIVIGRHMDVLAWNAPAEALYLDFAVIPP</sequence>
<dbReference type="SUPFAM" id="SSF47413">
    <property type="entry name" value="lambda repressor-like DNA-binding domains"/>
    <property type="match status" value="1"/>
</dbReference>
<dbReference type="InterPro" id="IPR001387">
    <property type="entry name" value="Cro/C1-type_HTH"/>
</dbReference>
<organism evidence="2 3">
    <name type="scientific">Chromobacterium sphagni</name>
    <dbReference type="NCBI Taxonomy" id="1903179"/>
    <lineage>
        <taxon>Bacteria</taxon>
        <taxon>Pseudomonadati</taxon>
        <taxon>Pseudomonadota</taxon>
        <taxon>Betaproteobacteria</taxon>
        <taxon>Neisseriales</taxon>
        <taxon>Chromobacteriaceae</taxon>
        <taxon>Chromobacterium</taxon>
    </lineage>
</organism>
<proteinExistence type="predicted"/>
<reference evidence="2 3" key="1">
    <citation type="submission" date="2016-09" db="EMBL/GenBank/DDBJ databases">
        <title>Chromobacterium muskegensis sp. nov., an insecticidal bacterium isolated from Sphagnum bogs.</title>
        <authorList>
            <person name="Sparks M.E."/>
            <person name="Blackburn M.B."/>
            <person name="Gundersen-Rindal D.E."/>
            <person name="Mitchell A."/>
            <person name="Farrar R."/>
            <person name="Kuhar D."/>
        </authorList>
    </citation>
    <scope>NUCLEOTIDE SEQUENCE [LARGE SCALE GENOMIC DNA]</scope>
    <source>
        <strain evidence="2 3">14B-1</strain>
    </source>
</reference>
<dbReference type="InterPro" id="IPR010982">
    <property type="entry name" value="Lambda_DNA-bd_dom_sf"/>
</dbReference>
<dbReference type="InterPro" id="IPR041413">
    <property type="entry name" value="MLTR_LBD"/>
</dbReference>
<comment type="caution">
    <text evidence="2">The sequence shown here is derived from an EMBL/GenBank/DDBJ whole genome shotgun (WGS) entry which is preliminary data.</text>
</comment>